<comment type="subcellular location">
    <subcellularLocation>
        <location evidence="1">Cytoplasm</location>
        <location evidence="1">Cytosol</location>
    </subcellularLocation>
</comment>
<evidence type="ECO:0000256" key="7">
    <source>
        <dbReference type="ARBA" id="ARBA00093797"/>
    </source>
</evidence>
<dbReference type="AlphaFoldDB" id="A0A6A8D9M9"/>
<dbReference type="InterPro" id="IPR008622">
    <property type="entry name" value="FliT"/>
</dbReference>
<gene>
    <name evidence="8" type="ORF">GH741_04735</name>
</gene>
<organism evidence="8 9">
    <name type="scientific">Aquibacillus halophilus</name>
    <dbReference type="NCBI Taxonomy" id="930132"/>
    <lineage>
        <taxon>Bacteria</taxon>
        <taxon>Bacillati</taxon>
        <taxon>Bacillota</taxon>
        <taxon>Bacilli</taxon>
        <taxon>Bacillales</taxon>
        <taxon>Bacillaceae</taxon>
        <taxon>Aquibacillus</taxon>
    </lineage>
</organism>
<evidence type="ECO:0000256" key="4">
    <source>
        <dbReference type="ARBA" id="ARBA00023186"/>
    </source>
</evidence>
<proteinExistence type="inferred from homology"/>
<evidence type="ECO:0000313" key="8">
    <source>
        <dbReference type="EMBL" id="MRH41980.1"/>
    </source>
</evidence>
<evidence type="ECO:0000256" key="1">
    <source>
        <dbReference type="ARBA" id="ARBA00004514"/>
    </source>
</evidence>
<keyword evidence="8" id="KW-0282">Flagellum</keyword>
<protein>
    <recommendedName>
        <fullName evidence="7">Flagellar protein FliT</fullName>
    </recommendedName>
</protein>
<evidence type="ECO:0000256" key="6">
    <source>
        <dbReference type="ARBA" id="ARBA00093785"/>
    </source>
</evidence>
<comment type="function">
    <text evidence="5">May act as an export chaperone for the filament capping protein FliD.</text>
</comment>
<evidence type="ECO:0000256" key="3">
    <source>
        <dbReference type="ARBA" id="ARBA00022795"/>
    </source>
</evidence>
<evidence type="ECO:0000313" key="9">
    <source>
        <dbReference type="Proteomes" id="UP000799092"/>
    </source>
</evidence>
<name>A0A6A8D9M9_9BACI</name>
<comment type="caution">
    <text evidence="8">The sequence shown here is derived from an EMBL/GenBank/DDBJ whole genome shotgun (WGS) entry which is preliminary data.</text>
</comment>
<dbReference type="EMBL" id="WJNG01000003">
    <property type="protein sequence ID" value="MRH41980.1"/>
    <property type="molecule type" value="Genomic_DNA"/>
</dbReference>
<sequence>MDRLSEITNELHQVVTHSITSENRQETIDEISDLLEKRQQLLEEIKPPYTEKEKEVGQSLLPKNQEIQVRLESIFTQVKNDMGALKKKKSSNTKYTNPYQNLSNFDGMFLDHKK</sequence>
<comment type="similarity">
    <text evidence="6">Belongs to the bacillales FliT family.</text>
</comment>
<dbReference type="Proteomes" id="UP000799092">
    <property type="component" value="Unassembled WGS sequence"/>
</dbReference>
<keyword evidence="8" id="KW-0966">Cell projection</keyword>
<dbReference type="OrthoDB" id="2353131at2"/>
<keyword evidence="9" id="KW-1185">Reference proteome</keyword>
<accession>A0A6A8D9M9</accession>
<evidence type="ECO:0000256" key="2">
    <source>
        <dbReference type="ARBA" id="ARBA00022490"/>
    </source>
</evidence>
<keyword evidence="4" id="KW-0143">Chaperone</keyword>
<keyword evidence="2" id="KW-0963">Cytoplasm</keyword>
<evidence type="ECO:0000256" key="5">
    <source>
        <dbReference type="ARBA" id="ARBA00093765"/>
    </source>
</evidence>
<dbReference type="Pfam" id="PF05400">
    <property type="entry name" value="FliT"/>
    <property type="match status" value="1"/>
</dbReference>
<reference evidence="8" key="1">
    <citation type="submission" date="2019-11" db="EMBL/GenBank/DDBJ databases">
        <authorList>
            <person name="Li J."/>
        </authorList>
    </citation>
    <scope>NUCLEOTIDE SEQUENCE</scope>
    <source>
        <strain evidence="8">B6B</strain>
    </source>
</reference>
<keyword evidence="3" id="KW-1005">Bacterial flagellum biogenesis</keyword>
<keyword evidence="8" id="KW-0969">Cilium</keyword>